<dbReference type="Proteomes" id="UP001239680">
    <property type="component" value="Unassembled WGS sequence"/>
</dbReference>
<dbReference type="Pfam" id="PF01547">
    <property type="entry name" value="SBP_bac_1"/>
    <property type="match status" value="1"/>
</dbReference>
<evidence type="ECO:0000256" key="3">
    <source>
        <dbReference type="ARBA" id="ARBA00022448"/>
    </source>
</evidence>
<feature type="signal peptide" evidence="7">
    <location>
        <begin position="1"/>
        <end position="25"/>
    </location>
</feature>
<comment type="similarity">
    <text evidence="2">Belongs to the bacterial solute-binding protein 1 family.</text>
</comment>
<comment type="subcellular location">
    <subcellularLocation>
        <location evidence="1">Periplasm</location>
    </subcellularLocation>
</comment>
<keyword evidence="3" id="KW-0813">Transport</keyword>
<proteinExistence type="inferred from homology"/>
<comment type="function">
    <text evidence="5">Part of a binding-protein-dependent transport system for a sugar.</text>
</comment>
<evidence type="ECO:0000256" key="6">
    <source>
        <dbReference type="ARBA" id="ARBA00049753"/>
    </source>
</evidence>
<gene>
    <name evidence="8" type="ORF">Q9295_01065</name>
</gene>
<evidence type="ECO:0000256" key="5">
    <source>
        <dbReference type="ARBA" id="ARBA00049629"/>
    </source>
</evidence>
<dbReference type="PANTHER" id="PTHR43649:SF28">
    <property type="entry name" value="BINDING PROTEIN COMPONENT OF ABC SUGAR TRANSPORTER-RELATED"/>
    <property type="match status" value="1"/>
</dbReference>
<comment type="caution">
    <text evidence="8">The sequence shown here is derived from an EMBL/GenBank/DDBJ whole genome shotgun (WGS) entry which is preliminary data.</text>
</comment>
<dbReference type="InterPro" id="IPR006059">
    <property type="entry name" value="SBP"/>
</dbReference>
<evidence type="ECO:0000256" key="7">
    <source>
        <dbReference type="SAM" id="SignalP"/>
    </source>
</evidence>
<organism evidence="8 9">
    <name type="scientific">Pseudogemmobacter lacusdianii</name>
    <dbReference type="NCBI Taxonomy" id="3069608"/>
    <lineage>
        <taxon>Bacteria</taxon>
        <taxon>Pseudomonadati</taxon>
        <taxon>Pseudomonadota</taxon>
        <taxon>Alphaproteobacteria</taxon>
        <taxon>Rhodobacterales</taxon>
        <taxon>Paracoccaceae</taxon>
        <taxon>Pseudogemmobacter</taxon>
    </lineage>
</organism>
<dbReference type="Gene3D" id="3.40.190.10">
    <property type="entry name" value="Periplasmic binding protein-like II"/>
    <property type="match status" value="2"/>
</dbReference>
<dbReference type="InterPro" id="IPR050490">
    <property type="entry name" value="Bact_solute-bd_prot1"/>
</dbReference>
<sequence length="419" mass="43552">MRGFKGLKMTMAAALLASTASMAVAEDVEVLHWWTAGGEAAALNVLKEDLASKGIGWVDMPVAGGGGEAAMTALRARVTAGDAPTAVQMLGFDILDWAKEDGVLGNLDEVAAAEGWDAVIPAALQAFSKYDGHWIAAPVNVHSTNWVWINKAALDATGLGEPTNFDELVAVLDKMKEAGITPIAHGGQAWQDGTVFDALVLAQGSDFYKAAFVDLDPAALGGAQMATAFDQLLKLRTYFDDNFSGRDWNLASSMVINGEAGMQFMGDWAKGEFLKAGKVPGTDFVCIRFPGTQGSVTFNSDQFVMFNVQGEGKKAAQAAMASAIESPTFQAAFNVVKGSVPARTDVPDTDFDDCGKKGMKDLAEASANGALHGSMAHGHGAPAAVKNATYDVITAVVNGEYSDGASAATALADAVAAAQ</sequence>
<dbReference type="PANTHER" id="PTHR43649">
    <property type="entry name" value="ARABINOSE-BINDING PROTEIN-RELATED"/>
    <property type="match status" value="1"/>
</dbReference>
<keyword evidence="9" id="KW-1185">Reference proteome</keyword>
<dbReference type="SUPFAM" id="SSF53850">
    <property type="entry name" value="Periplasmic binding protein-like II"/>
    <property type="match status" value="1"/>
</dbReference>
<accession>A0ABU0VVF4</accession>
<name>A0ABU0VVF4_9RHOB</name>
<evidence type="ECO:0000256" key="1">
    <source>
        <dbReference type="ARBA" id="ARBA00004418"/>
    </source>
</evidence>
<evidence type="ECO:0000256" key="2">
    <source>
        <dbReference type="ARBA" id="ARBA00008520"/>
    </source>
</evidence>
<evidence type="ECO:0000313" key="8">
    <source>
        <dbReference type="EMBL" id="MDQ2064950.1"/>
    </source>
</evidence>
<dbReference type="RefSeq" id="WP_306678515.1">
    <property type="nucleotide sequence ID" value="NZ_JAVDBT010000001.1"/>
</dbReference>
<feature type="chain" id="PRO_5046038806" description="Probable sugar-binding periplasmic protein" evidence="7">
    <location>
        <begin position="26"/>
        <end position="419"/>
    </location>
</feature>
<dbReference type="EMBL" id="JAVDBT010000001">
    <property type="protein sequence ID" value="MDQ2064950.1"/>
    <property type="molecule type" value="Genomic_DNA"/>
</dbReference>
<evidence type="ECO:0000313" key="9">
    <source>
        <dbReference type="Proteomes" id="UP001239680"/>
    </source>
</evidence>
<reference evidence="8 9" key="1">
    <citation type="submission" date="2023-08" db="EMBL/GenBank/DDBJ databases">
        <title>Characterization of two Paracoccaceae strains isolated from Phycosphere and proposal of Xinfangfangia lacusdiani sp. nov.</title>
        <authorList>
            <person name="Deng Y."/>
            <person name="Zhang Y.Q."/>
        </authorList>
    </citation>
    <scope>NUCLEOTIDE SEQUENCE [LARGE SCALE GENOMIC DNA]</scope>
    <source>
        <strain evidence="8 9">CPCC 101601</strain>
    </source>
</reference>
<evidence type="ECO:0000256" key="4">
    <source>
        <dbReference type="ARBA" id="ARBA00022729"/>
    </source>
</evidence>
<protein>
    <recommendedName>
        <fullName evidence="6">Probable sugar-binding periplasmic protein</fullName>
    </recommendedName>
</protein>
<keyword evidence="4 7" id="KW-0732">Signal</keyword>